<accession>X1MJD8</accession>
<dbReference type="GO" id="GO:0004834">
    <property type="term" value="F:tryptophan synthase activity"/>
    <property type="evidence" value="ECO:0007669"/>
    <property type="project" value="UniProtKB-EC"/>
</dbReference>
<dbReference type="EC" id="4.2.1.20" evidence="3"/>
<evidence type="ECO:0000256" key="6">
    <source>
        <dbReference type="ARBA" id="ARBA00022898"/>
    </source>
</evidence>
<evidence type="ECO:0000256" key="7">
    <source>
        <dbReference type="ARBA" id="ARBA00023141"/>
    </source>
</evidence>
<feature type="domain" description="Tryptophan synthase beta chain-like PALP" evidence="10">
    <location>
        <begin position="74"/>
        <end position="264"/>
    </location>
</feature>
<dbReference type="AlphaFoldDB" id="X1MJD8"/>
<dbReference type="Gene3D" id="3.40.50.1100">
    <property type="match status" value="2"/>
</dbReference>
<evidence type="ECO:0000256" key="1">
    <source>
        <dbReference type="ARBA" id="ARBA00001933"/>
    </source>
</evidence>
<evidence type="ECO:0000256" key="9">
    <source>
        <dbReference type="ARBA" id="ARBA00049047"/>
    </source>
</evidence>
<dbReference type="PANTHER" id="PTHR48077">
    <property type="entry name" value="TRYPTOPHAN SYNTHASE-RELATED"/>
    <property type="match status" value="1"/>
</dbReference>
<evidence type="ECO:0000256" key="3">
    <source>
        <dbReference type="ARBA" id="ARBA00012043"/>
    </source>
</evidence>
<keyword evidence="6" id="KW-0663">Pyridoxal phosphate</keyword>
<dbReference type="InterPro" id="IPR036052">
    <property type="entry name" value="TrpB-like_PALP_sf"/>
</dbReference>
<organism evidence="11">
    <name type="scientific">marine sediment metagenome</name>
    <dbReference type="NCBI Taxonomy" id="412755"/>
    <lineage>
        <taxon>unclassified sequences</taxon>
        <taxon>metagenomes</taxon>
        <taxon>ecological metagenomes</taxon>
    </lineage>
</organism>
<proteinExistence type="predicted"/>
<comment type="catalytic activity">
    <reaction evidence="9">
        <text>(1S,2R)-1-C-(indol-3-yl)glycerol 3-phosphate + L-serine = D-glyceraldehyde 3-phosphate + L-tryptophan + H2O</text>
        <dbReference type="Rhea" id="RHEA:10532"/>
        <dbReference type="ChEBI" id="CHEBI:15377"/>
        <dbReference type="ChEBI" id="CHEBI:33384"/>
        <dbReference type="ChEBI" id="CHEBI:57912"/>
        <dbReference type="ChEBI" id="CHEBI:58866"/>
        <dbReference type="ChEBI" id="CHEBI:59776"/>
        <dbReference type="EC" id="4.2.1.20"/>
    </reaction>
</comment>
<evidence type="ECO:0000256" key="5">
    <source>
        <dbReference type="ARBA" id="ARBA00022822"/>
    </source>
</evidence>
<keyword evidence="7" id="KW-0057">Aromatic amino acid biosynthesis</keyword>
<comment type="pathway">
    <text evidence="2">Amino-acid biosynthesis; L-tryptophan biosynthesis; L-tryptophan from chorismate: step 5/5.</text>
</comment>
<evidence type="ECO:0000256" key="4">
    <source>
        <dbReference type="ARBA" id="ARBA00022605"/>
    </source>
</evidence>
<reference evidence="11" key="1">
    <citation type="journal article" date="2014" name="Front. Microbiol.">
        <title>High frequency of phylogenetically diverse reductive dehalogenase-homologous genes in deep subseafloor sedimentary metagenomes.</title>
        <authorList>
            <person name="Kawai M."/>
            <person name="Futagami T."/>
            <person name="Toyoda A."/>
            <person name="Takaki Y."/>
            <person name="Nishi S."/>
            <person name="Hori S."/>
            <person name="Arai W."/>
            <person name="Tsubouchi T."/>
            <person name="Morono Y."/>
            <person name="Uchiyama I."/>
            <person name="Ito T."/>
            <person name="Fujiyama A."/>
            <person name="Inagaki F."/>
            <person name="Takami H."/>
        </authorList>
    </citation>
    <scope>NUCLEOTIDE SEQUENCE</scope>
    <source>
        <strain evidence="11">Expedition CK06-06</strain>
    </source>
</reference>
<evidence type="ECO:0000256" key="2">
    <source>
        <dbReference type="ARBA" id="ARBA00004733"/>
    </source>
</evidence>
<dbReference type="Pfam" id="PF00291">
    <property type="entry name" value="PALP"/>
    <property type="match status" value="1"/>
</dbReference>
<keyword evidence="8" id="KW-0456">Lyase</keyword>
<feature type="non-terminal residue" evidence="11">
    <location>
        <position position="268"/>
    </location>
</feature>
<comment type="cofactor">
    <cofactor evidence="1">
        <name>pyridoxal 5'-phosphate</name>
        <dbReference type="ChEBI" id="CHEBI:597326"/>
    </cofactor>
</comment>
<evidence type="ECO:0000256" key="8">
    <source>
        <dbReference type="ARBA" id="ARBA00023239"/>
    </source>
</evidence>
<dbReference type="InterPro" id="IPR001926">
    <property type="entry name" value="TrpB-like_PALP"/>
</dbReference>
<evidence type="ECO:0000259" key="10">
    <source>
        <dbReference type="Pfam" id="PF00291"/>
    </source>
</evidence>
<dbReference type="PANTHER" id="PTHR48077:SF6">
    <property type="entry name" value="TRYPTOPHAN SYNTHASE"/>
    <property type="match status" value="1"/>
</dbReference>
<dbReference type="GO" id="GO:0005737">
    <property type="term" value="C:cytoplasm"/>
    <property type="evidence" value="ECO:0007669"/>
    <property type="project" value="TreeGrafter"/>
</dbReference>
<dbReference type="GO" id="GO:0052684">
    <property type="term" value="F:L-serine hydro-lyase (adding indole, L-tryptophan-forming) activity"/>
    <property type="evidence" value="ECO:0007669"/>
    <property type="project" value="TreeGrafter"/>
</dbReference>
<sequence length="268" mass="29752">MRISLEANKLPNKWYNIIPDLEFNVPPTMSSSGYPLSHHDLAQLASSASIDQELERDKRDIPIPSEVRDFYLKWRPTPLYRAQEFERSLETPARVFYKHEGSSPSGGHEMNTAVAQAYYAAQEKGVKRIVTATGNGEWGAAMAIACNYFDIQCKVYMVRSSYEEKAYGRYVMEILGAEVVPSPSEETLSGKKILAQDPHSPGSLSSALSEAFYEAKTHDDTKLSWGTVMNHVLLHQTIIGLEAQIQMRQAGANPDVIVCAVGEGRIPA</sequence>
<keyword evidence="4" id="KW-0028">Amino-acid biosynthesis</keyword>
<dbReference type="SUPFAM" id="SSF53686">
    <property type="entry name" value="Tryptophan synthase beta subunit-like PLP-dependent enzymes"/>
    <property type="match status" value="1"/>
</dbReference>
<name>X1MJD8_9ZZZZ</name>
<comment type="caution">
    <text evidence="11">The sequence shown here is derived from an EMBL/GenBank/DDBJ whole genome shotgun (WGS) entry which is preliminary data.</text>
</comment>
<dbReference type="InterPro" id="IPR023026">
    <property type="entry name" value="Trp_synth_beta/beta-like"/>
</dbReference>
<keyword evidence="5" id="KW-0822">Tryptophan biosynthesis</keyword>
<evidence type="ECO:0000313" key="11">
    <source>
        <dbReference type="EMBL" id="GAI14835.1"/>
    </source>
</evidence>
<dbReference type="EMBL" id="BARV01010649">
    <property type="protein sequence ID" value="GAI14835.1"/>
    <property type="molecule type" value="Genomic_DNA"/>
</dbReference>
<gene>
    <name evidence="11" type="ORF">S06H3_20542</name>
</gene>
<protein>
    <recommendedName>
        <fullName evidence="3">tryptophan synthase</fullName>
        <ecNumber evidence="3">4.2.1.20</ecNumber>
    </recommendedName>
</protein>